<organism evidence="1">
    <name type="scientific">marine sediment metagenome</name>
    <dbReference type="NCBI Taxonomy" id="412755"/>
    <lineage>
        <taxon>unclassified sequences</taxon>
        <taxon>metagenomes</taxon>
        <taxon>ecological metagenomes</taxon>
    </lineage>
</organism>
<accession>X1QM46</accession>
<dbReference type="EMBL" id="BARV01032042">
    <property type="protein sequence ID" value="GAI44344.1"/>
    <property type="molecule type" value="Genomic_DNA"/>
</dbReference>
<name>X1QM46_9ZZZZ</name>
<reference evidence="1" key="1">
    <citation type="journal article" date="2014" name="Front. Microbiol.">
        <title>High frequency of phylogenetically diverse reductive dehalogenase-homologous genes in deep subseafloor sedimentary metagenomes.</title>
        <authorList>
            <person name="Kawai M."/>
            <person name="Futagami T."/>
            <person name="Toyoda A."/>
            <person name="Takaki Y."/>
            <person name="Nishi S."/>
            <person name="Hori S."/>
            <person name="Arai W."/>
            <person name="Tsubouchi T."/>
            <person name="Morono Y."/>
            <person name="Uchiyama I."/>
            <person name="Ito T."/>
            <person name="Fujiyama A."/>
            <person name="Inagaki F."/>
            <person name="Takami H."/>
        </authorList>
    </citation>
    <scope>NUCLEOTIDE SEQUENCE</scope>
    <source>
        <strain evidence="1">Expedition CK06-06</strain>
    </source>
</reference>
<sequence>MGLDEDTGLEWGCLILWLVNGQGRQLQELMVAPRLCPMDILMEVTPMPEVCRMVATVEHLWEQHQEQTLTLHR</sequence>
<protein>
    <submittedName>
        <fullName evidence="1">Uncharacterized protein</fullName>
    </submittedName>
</protein>
<proteinExistence type="predicted"/>
<gene>
    <name evidence="1" type="ORF">S06H3_50587</name>
</gene>
<dbReference type="AlphaFoldDB" id="X1QM46"/>
<comment type="caution">
    <text evidence="1">The sequence shown here is derived from an EMBL/GenBank/DDBJ whole genome shotgun (WGS) entry which is preliminary data.</text>
</comment>
<evidence type="ECO:0000313" key="1">
    <source>
        <dbReference type="EMBL" id="GAI44344.1"/>
    </source>
</evidence>